<evidence type="ECO:0000313" key="3">
    <source>
        <dbReference type="Proteomes" id="UP001464923"/>
    </source>
</evidence>
<gene>
    <name evidence="2" type="ORF">WHI96_08720</name>
</gene>
<organism evidence="2 3">
    <name type="scientific">Pseudonocardia tropica</name>
    <dbReference type="NCBI Taxonomy" id="681289"/>
    <lineage>
        <taxon>Bacteria</taxon>
        <taxon>Bacillati</taxon>
        <taxon>Actinomycetota</taxon>
        <taxon>Actinomycetes</taxon>
        <taxon>Pseudonocardiales</taxon>
        <taxon>Pseudonocardiaceae</taxon>
        <taxon>Pseudonocardia</taxon>
    </lineage>
</organism>
<dbReference type="Proteomes" id="UP001464923">
    <property type="component" value="Unassembled WGS sequence"/>
</dbReference>
<feature type="domain" description="GmrSD restriction endonucleases N-terminal" evidence="1">
    <location>
        <begin position="5"/>
        <end position="214"/>
    </location>
</feature>
<reference evidence="2 3" key="1">
    <citation type="submission" date="2024-03" db="EMBL/GenBank/DDBJ databases">
        <title>Draft genome sequence of Pseudonocardia tropica JCM 19149.</title>
        <authorList>
            <person name="Butdee W."/>
            <person name="Duangmal K."/>
        </authorList>
    </citation>
    <scope>NUCLEOTIDE SEQUENCE [LARGE SCALE GENOMIC DNA]</scope>
    <source>
        <strain evidence="2 3">JCM 19149</strain>
    </source>
</reference>
<name>A0ABV1JSH8_9PSEU</name>
<evidence type="ECO:0000313" key="2">
    <source>
        <dbReference type="EMBL" id="MEQ3538901.1"/>
    </source>
</evidence>
<protein>
    <submittedName>
        <fullName evidence="2">DUF262 domain-containing protein</fullName>
    </submittedName>
</protein>
<dbReference type="RefSeq" id="WP_345652397.1">
    <property type="nucleotide sequence ID" value="NZ_BAABLY010000082.1"/>
</dbReference>
<proteinExistence type="predicted"/>
<dbReference type="PANTHER" id="PTHR37292">
    <property type="entry name" value="VNG6097C"/>
    <property type="match status" value="1"/>
</dbReference>
<dbReference type="PANTHER" id="PTHR37292:SF2">
    <property type="entry name" value="DUF262 DOMAIN-CONTAINING PROTEIN"/>
    <property type="match status" value="1"/>
</dbReference>
<keyword evidence="3" id="KW-1185">Reference proteome</keyword>
<evidence type="ECO:0000259" key="1">
    <source>
        <dbReference type="Pfam" id="PF03235"/>
    </source>
</evidence>
<dbReference type="InterPro" id="IPR004919">
    <property type="entry name" value="GmrSD_N"/>
</dbReference>
<sequence>MTKLGTILDQIDAGSMLLPEFQRGYVWNRDQVRGLMRSLYLGYPVGALLVWETEGDAQPVRGGGSTAGQKQLLLDGQQRVTTLYGLIRGQAPSFFEGDPAAFTGLRFNVEDETFQFHAPIKMKDDPRWVDVTALFGDGIGPTAQALNENPDTATRFYGEYLPRIQKLLNIANRDFHIEQITGADKTVDVVVDIFNRVNSGGTKLSKGDLALARICSEWADARPTMRRNLDRWAEGGFTFPADWLLRNTTAVATGRAPFSALENVSAGDFQHALNETLHHVDHVLYLISSRLGIDHDRVLFGRYAIPVISRHLHNVGGRFTDGAEADKALYWYVHAALRGRFAGAAETALSKDLETVDNGGIDAVIASLSRSRKGAMRIDAQDFEGAGRGARSYPLLYLLTRVRDGRDPVTGAVLGSESPSIEVHEIFPKAALVKAGYSRAEVNAIANFAFAGPASASRLSGADPAQYLASLPEAARRSQWIPDDPSLWRVERYRDFLDARRELLAQAATSLMDDLLTGRMPWTRELDAVTVVEAVPESDARAAQLGALVEEFAALGYAAPQRNSEIADDETGRVLAVAELHWERGLQPGQGNPVVLELDPDDADVPRLTELGYDVFTTVDTLRGYVQRLGEEAAGDVPGAQSDPVEFEMPADGEFEQAVFATMETCRTDLGYDPRYFREMVLQHGAVGAVRRLLASSTPSDGFVRLWEAGRLDLTVEALAVDPRFAALFGDRERHIAQRRLDSSRQDVGQPV</sequence>
<dbReference type="Pfam" id="PF03235">
    <property type="entry name" value="GmrSD_N"/>
    <property type="match status" value="1"/>
</dbReference>
<dbReference type="EMBL" id="JBEDNP010000004">
    <property type="protein sequence ID" value="MEQ3538901.1"/>
    <property type="molecule type" value="Genomic_DNA"/>
</dbReference>
<comment type="caution">
    <text evidence="2">The sequence shown here is derived from an EMBL/GenBank/DDBJ whole genome shotgun (WGS) entry which is preliminary data.</text>
</comment>
<accession>A0ABV1JSH8</accession>